<evidence type="ECO:0000256" key="4">
    <source>
        <dbReference type="ARBA" id="ARBA00022519"/>
    </source>
</evidence>
<gene>
    <name evidence="11" type="ORF">SAMN02745158_01003</name>
</gene>
<evidence type="ECO:0000256" key="3">
    <source>
        <dbReference type="ARBA" id="ARBA00022475"/>
    </source>
</evidence>
<keyword evidence="5 9" id="KW-0812">Transmembrane</keyword>
<dbReference type="Proteomes" id="UP000184245">
    <property type="component" value="Unassembled WGS sequence"/>
</dbReference>
<sequence length="164" mass="18603">MKIKKVLGNLDLWIAGAALVVLIILTFMNVVMRHVFNAPFQWIEEVQKWCFLWITYFGAGAVFRNGGHVAIDIIVDYLPAKVQKVITVLGLLITMYVLVNLFIQGSILVEQLWRTKRTTSLLNVPYGILYISMPIGCVTMMASVLYVTFQKYKKNKEGGGTNER</sequence>
<dbReference type="EMBL" id="FQVI01000003">
    <property type="protein sequence ID" value="SHE60784.1"/>
    <property type="molecule type" value="Genomic_DNA"/>
</dbReference>
<dbReference type="InterPro" id="IPR007387">
    <property type="entry name" value="TRAP_DctQ"/>
</dbReference>
<evidence type="ECO:0000259" key="10">
    <source>
        <dbReference type="Pfam" id="PF04290"/>
    </source>
</evidence>
<feature type="transmembrane region" description="Helical" evidence="9">
    <location>
        <begin position="12"/>
        <end position="31"/>
    </location>
</feature>
<keyword evidence="12" id="KW-1185">Reference proteome</keyword>
<dbReference type="GO" id="GO:0015740">
    <property type="term" value="P:C4-dicarboxylate transport"/>
    <property type="evidence" value="ECO:0007669"/>
    <property type="project" value="TreeGrafter"/>
</dbReference>
<dbReference type="Pfam" id="PF04290">
    <property type="entry name" value="DctQ"/>
    <property type="match status" value="1"/>
</dbReference>
<keyword evidence="2" id="KW-0813">Transport</keyword>
<dbReference type="OrthoDB" id="45144at2"/>
<evidence type="ECO:0000256" key="8">
    <source>
        <dbReference type="ARBA" id="ARBA00038436"/>
    </source>
</evidence>
<feature type="domain" description="Tripartite ATP-independent periplasmic transporters DctQ component" evidence="10">
    <location>
        <begin position="22"/>
        <end position="150"/>
    </location>
</feature>
<evidence type="ECO:0000256" key="9">
    <source>
        <dbReference type="SAM" id="Phobius"/>
    </source>
</evidence>
<proteinExistence type="inferred from homology"/>
<comment type="subcellular location">
    <subcellularLocation>
        <location evidence="1">Cell inner membrane</location>
        <topology evidence="1">Multi-pass membrane protein</topology>
    </subcellularLocation>
</comment>
<evidence type="ECO:0000256" key="2">
    <source>
        <dbReference type="ARBA" id="ARBA00022448"/>
    </source>
</evidence>
<reference evidence="11 12" key="1">
    <citation type="submission" date="2016-11" db="EMBL/GenBank/DDBJ databases">
        <authorList>
            <person name="Jaros S."/>
            <person name="Januszkiewicz K."/>
            <person name="Wedrychowicz H."/>
        </authorList>
    </citation>
    <scope>NUCLEOTIDE SEQUENCE [LARGE SCALE GENOMIC DNA]</scope>
    <source>
        <strain evidence="11 12">DSM 17459</strain>
    </source>
</reference>
<feature type="transmembrane region" description="Helical" evidence="9">
    <location>
        <begin position="127"/>
        <end position="149"/>
    </location>
</feature>
<keyword evidence="7 9" id="KW-0472">Membrane</keyword>
<organism evidence="11 12">
    <name type="scientific">Lactonifactor longoviformis DSM 17459</name>
    <dbReference type="NCBI Taxonomy" id="1122155"/>
    <lineage>
        <taxon>Bacteria</taxon>
        <taxon>Bacillati</taxon>
        <taxon>Bacillota</taxon>
        <taxon>Clostridia</taxon>
        <taxon>Eubacteriales</taxon>
        <taxon>Clostridiaceae</taxon>
        <taxon>Lactonifactor</taxon>
    </lineage>
</organism>
<feature type="transmembrane region" description="Helical" evidence="9">
    <location>
        <begin position="86"/>
        <end position="107"/>
    </location>
</feature>
<accession>A0A1M4UVR8</accession>
<dbReference type="AlphaFoldDB" id="A0A1M4UVR8"/>
<evidence type="ECO:0000313" key="11">
    <source>
        <dbReference type="EMBL" id="SHE60784.1"/>
    </source>
</evidence>
<dbReference type="GO" id="GO:0005886">
    <property type="term" value="C:plasma membrane"/>
    <property type="evidence" value="ECO:0007669"/>
    <property type="project" value="UniProtKB-SubCell"/>
</dbReference>
<feature type="transmembrane region" description="Helical" evidence="9">
    <location>
        <begin position="51"/>
        <end position="74"/>
    </location>
</feature>
<evidence type="ECO:0000256" key="1">
    <source>
        <dbReference type="ARBA" id="ARBA00004429"/>
    </source>
</evidence>
<dbReference type="STRING" id="1122155.SAMN02745158_01003"/>
<evidence type="ECO:0000313" key="12">
    <source>
        <dbReference type="Proteomes" id="UP000184245"/>
    </source>
</evidence>
<evidence type="ECO:0000256" key="7">
    <source>
        <dbReference type="ARBA" id="ARBA00023136"/>
    </source>
</evidence>
<evidence type="ECO:0000256" key="5">
    <source>
        <dbReference type="ARBA" id="ARBA00022692"/>
    </source>
</evidence>
<dbReference type="PANTHER" id="PTHR35011:SF2">
    <property type="entry name" value="2,3-DIKETO-L-GULONATE TRAP TRANSPORTER SMALL PERMEASE PROTEIN YIAM"/>
    <property type="match status" value="1"/>
</dbReference>
<dbReference type="InterPro" id="IPR055348">
    <property type="entry name" value="DctQ"/>
</dbReference>
<name>A0A1M4UVR8_9CLOT</name>
<protein>
    <submittedName>
        <fullName evidence="11">TRAP-type C4-dicarboxylate transport system, small permease component</fullName>
    </submittedName>
</protein>
<evidence type="ECO:0000256" key="6">
    <source>
        <dbReference type="ARBA" id="ARBA00022989"/>
    </source>
</evidence>
<keyword evidence="4" id="KW-0997">Cell inner membrane</keyword>
<dbReference type="RefSeq" id="WP_072849770.1">
    <property type="nucleotide sequence ID" value="NZ_FQVI01000003.1"/>
</dbReference>
<comment type="similarity">
    <text evidence="8">Belongs to the TRAP transporter small permease family.</text>
</comment>
<keyword evidence="6 9" id="KW-1133">Transmembrane helix</keyword>
<dbReference type="GO" id="GO:0022857">
    <property type="term" value="F:transmembrane transporter activity"/>
    <property type="evidence" value="ECO:0007669"/>
    <property type="project" value="TreeGrafter"/>
</dbReference>
<keyword evidence="3" id="KW-1003">Cell membrane</keyword>
<dbReference type="PANTHER" id="PTHR35011">
    <property type="entry name" value="2,3-DIKETO-L-GULONATE TRAP TRANSPORTER SMALL PERMEASE PROTEIN YIAM"/>
    <property type="match status" value="1"/>
</dbReference>